<dbReference type="GeneID" id="303001018"/>
<dbReference type="EMBL" id="FXWL01000001">
    <property type="protein sequence ID" value="SMQ64023.1"/>
    <property type="molecule type" value="Genomic_DNA"/>
</dbReference>
<organism evidence="3 4">
    <name type="scientific">Sphingopyxis terrae subsp. ummariensis</name>
    <dbReference type="NCBI Taxonomy" id="429001"/>
    <lineage>
        <taxon>Bacteria</taxon>
        <taxon>Pseudomonadati</taxon>
        <taxon>Pseudomonadota</taxon>
        <taxon>Alphaproteobacteria</taxon>
        <taxon>Sphingomonadales</taxon>
        <taxon>Sphingomonadaceae</taxon>
        <taxon>Sphingopyxis</taxon>
    </lineage>
</organism>
<reference evidence="4" key="1">
    <citation type="submission" date="2017-04" db="EMBL/GenBank/DDBJ databases">
        <authorList>
            <person name="Varghese N."/>
            <person name="Submissions S."/>
        </authorList>
    </citation>
    <scope>NUCLEOTIDE SEQUENCE [LARGE SCALE GENOMIC DNA]</scope>
    <source>
        <strain evidence="4">UI2</strain>
    </source>
</reference>
<feature type="compositionally biased region" description="Polar residues" evidence="1">
    <location>
        <begin position="26"/>
        <end position="35"/>
    </location>
</feature>
<evidence type="ECO:0000313" key="4">
    <source>
        <dbReference type="Proteomes" id="UP000194469"/>
    </source>
</evidence>
<feature type="compositionally biased region" description="Basic and acidic residues" evidence="1">
    <location>
        <begin position="1"/>
        <end position="24"/>
    </location>
</feature>
<protein>
    <recommendedName>
        <fullName evidence="2">Anti-sigma factor NepR domain-containing protein</fullName>
    </recommendedName>
</protein>
<feature type="region of interest" description="Disordered" evidence="1">
    <location>
        <begin position="1"/>
        <end position="49"/>
    </location>
</feature>
<evidence type="ECO:0000256" key="1">
    <source>
        <dbReference type="SAM" id="MobiDB-lite"/>
    </source>
</evidence>
<evidence type="ECO:0000313" key="3">
    <source>
        <dbReference type="EMBL" id="SMQ64023.1"/>
    </source>
</evidence>
<evidence type="ECO:0000259" key="2">
    <source>
        <dbReference type="Pfam" id="PF18557"/>
    </source>
</evidence>
<proteinExistence type="predicted"/>
<keyword evidence="4" id="KW-1185">Reference proteome</keyword>
<sequence>MATHGDNRINGKPPHPAEEAEVVRRTNGSFPGTDSDQWHRTLTGRQSPEPVSAKLRMIYGSVVAEKLPDQMLDLLAQLDQKSSKL</sequence>
<dbReference type="InterPro" id="IPR041649">
    <property type="entry name" value="NepR"/>
</dbReference>
<name>A0A1Y6EUZ8_9SPHN</name>
<gene>
    <name evidence="3" type="ORF">SAMN06295984_0946</name>
</gene>
<dbReference type="Proteomes" id="UP000194469">
    <property type="component" value="Unassembled WGS sequence"/>
</dbReference>
<feature type="domain" description="Anti-sigma factor NepR" evidence="2">
    <location>
        <begin position="53"/>
        <end position="82"/>
    </location>
</feature>
<dbReference type="AlphaFoldDB" id="A0A1Y6EUZ8"/>
<dbReference type="RefSeq" id="WP_086456179.1">
    <property type="nucleotide sequence ID" value="NZ_FXWL01000001.1"/>
</dbReference>
<accession>A0A1Y6EUZ8</accession>
<dbReference type="Pfam" id="PF18557">
    <property type="entry name" value="NepR"/>
    <property type="match status" value="1"/>
</dbReference>